<evidence type="ECO:0000259" key="1">
    <source>
        <dbReference type="PROSITE" id="PS52039"/>
    </source>
</evidence>
<dbReference type="InterPro" id="IPR023405">
    <property type="entry name" value="Topo_IA_core_domain"/>
</dbReference>
<dbReference type="GO" id="GO:0006265">
    <property type="term" value="P:DNA topological change"/>
    <property type="evidence" value="ECO:0007669"/>
    <property type="project" value="InterPro"/>
</dbReference>
<feature type="domain" description="Topo IA-type catalytic" evidence="1">
    <location>
        <begin position="1"/>
        <end position="172"/>
    </location>
</feature>
<dbReference type="SUPFAM" id="SSF56712">
    <property type="entry name" value="Prokaryotic type I DNA topoisomerase"/>
    <property type="match status" value="1"/>
</dbReference>
<dbReference type="AlphaFoldDB" id="X1TCC1"/>
<dbReference type="PANTHER" id="PTHR42785">
    <property type="entry name" value="DNA TOPOISOMERASE, TYPE IA, CORE"/>
    <property type="match status" value="1"/>
</dbReference>
<dbReference type="Gene3D" id="1.10.290.10">
    <property type="entry name" value="Topoisomerase I, domain 4"/>
    <property type="match status" value="1"/>
</dbReference>
<reference evidence="2" key="1">
    <citation type="journal article" date="2014" name="Front. Microbiol.">
        <title>High frequency of phylogenetically diverse reductive dehalogenase-homologous genes in deep subseafloor sedimentary metagenomes.</title>
        <authorList>
            <person name="Kawai M."/>
            <person name="Futagami T."/>
            <person name="Toyoda A."/>
            <person name="Takaki Y."/>
            <person name="Nishi S."/>
            <person name="Hori S."/>
            <person name="Arai W."/>
            <person name="Tsubouchi T."/>
            <person name="Morono Y."/>
            <person name="Uchiyama I."/>
            <person name="Ito T."/>
            <person name="Fujiyama A."/>
            <person name="Inagaki F."/>
            <person name="Takami H."/>
        </authorList>
    </citation>
    <scope>NUCLEOTIDE SEQUENCE</scope>
    <source>
        <strain evidence="2">Expedition CK06-06</strain>
    </source>
</reference>
<dbReference type="InterPro" id="IPR013826">
    <property type="entry name" value="Topo_IA_cen_sub3"/>
</dbReference>
<comment type="caution">
    <text evidence="2">The sequence shown here is derived from an EMBL/GenBank/DDBJ whole genome shotgun (WGS) entry which is preliminary data.</text>
</comment>
<dbReference type="InterPro" id="IPR013497">
    <property type="entry name" value="Topo_IA_cen"/>
</dbReference>
<dbReference type="GO" id="GO:0003917">
    <property type="term" value="F:DNA topoisomerase type I (single strand cut, ATP-independent) activity"/>
    <property type="evidence" value="ECO:0007669"/>
    <property type="project" value="InterPro"/>
</dbReference>
<sequence length="172" mass="20070">MVLFLIISPEQPSSGQDIPILSKKGFTFLHFGNPEHAKNLPKRPFFINILQQEAYNKLNFPIKKTMFIAQRLYEGITLANKGNIGLITYMRTDSIRVSDEAKSEAKKYIEEHYGKDFAKLAQNFKKGKNKIKNVKIQDAHESIRPTYVFSHPESIKKYLTNDQYKLYNLIWR</sequence>
<dbReference type="GO" id="GO:0003677">
    <property type="term" value="F:DNA binding"/>
    <property type="evidence" value="ECO:0007669"/>
    <property type="project" value="InterPro"/>
</dbReference>
<dbReference type="PROSITE" id="PS52039">
    <property type="entry name" value="TOPO_IA_2"/>
    <property type="match status" value="1"/>
</dbReference>
<accession>X1TCC1</accession>
<dbReference type="EMBL" id="BARW01022805">
    <property type="protein sequence ID" value="GAI89001.1"/>
    <property type="molecule type" value="Genomic_DNA"/>
</dbReference>
<dbReference type="Pfam" id="PF01131">
    <property type="entry name" value="Topoisom_bac"/>
    <property type="match status" value="1"/>
</dbReference>
<protein>
    <recommendedName>
        <fullName evidence="1">Topo IA-type catalytic domain-containing protein</fullName>
    </recommendedName>
</protein>
<dbReference type="PROSITE" id="PS00396">
    <property type="entry name" value="TOPO_IA_1"/>
    <property type="match status" value="1"/>
</dbReference>
<feature type="non-terminal residue" evidence="2">
    <location>
        <position position="172"/>
    </location>
</feature>
<dbReference type="InterPro" id="IPR003602">
    <property type="entry name" value="Topo_IA_DNA-bd_dom"/>
</dbReference>
<name>X1TCC1_9ZZZZ</name>
<gene>
    <name evidence="2" type="ORF">S12H4_37965</name>
</gene>
<dbReference type="PANTHER" id="PTHR42785:SF1">
    <property type="entry name" value="DNA TOPOISOMERASE"/>
    <property type="match status" value="1"/>
</dbReference>
<dbReference type="InterPro" id="IPR000380">
    <property type="entry name" value="Topo_IA"/>
</dbReference>
<evidence type="ECO:0000313" key="2">
    <source>
        <dbReference type="EMBL" id="GAI89001.1"/>
    </source>
</evidence>
<proteinExistence type="predicted"/>
<organism evidence="2">
    <name type="scientific">marine sediment metagenome</name>
    <dbReference type="NCBI Taxonomy" id="412755"/>
    <lineage>
        <taxon>unclassified sequences</taxon>
        <taxon>metagenomes</taxon>
        <taxon>ecological metagenomes</taxon>
    </lineage>
</organism>
<dbReference type="InterPro" id="IPR023406">
    <property type="entry name" value="Topo_IA_AS"/>
</dbReference>
<dbReference type="SMART" id="SM00437">
    <property type="entry name" value="TOP1Ac"/>
    <property type="match status" value="1"/>
</dbReference>